<keyword evidence="1" id="KW-0732">Signal</keyword>
<evidence type="ECO:0000313" key="3">
    <source>
        <dbReference type="Proteomes" id="UP000505210"/>
    </source>
</evidence>
<dbReference type="InterPro" id="IPR028082">
    <property type="entry name" value="Peripla_BP_I"/>
</dbReference>
<sequence>MTRLFGRRKFMVYGSAALGASMLLKACAPSTTTTASSPAADASSPTTPASGDGIKVGVLHSLSGTMAISEKSVVDSTLLAIDEINASGGVLGKQIIPIVEDGASDWPTFAEKARKLIDQDQVVVIFGCWTSASRKAVLPVFEEKNHMLFYPVQYEGQECSKNIFYTGAAPNQQIEPSVDWLLENKGKEFYLVGSDYVFPRTANTIIKAQVAAKGGTVVGEDYLPLGNTEVAPIIAKIRSALPNGGVIYNTLNGDSNVAFFKQLQGAGLTPDKYPTMSVSIAEEEVQAIGKEYLLGHAAAWNYFMTVDSPENKKFVDAFKAKYGDNRVTNDPMEAGYISVNIWKQAVEKAGAEGTPTDLEAVRSAAYGQEFAAPHGPVKMFPNHHISKTVRIGEVRDDGLFEIVYSTPAPVDPVPWNQYVAETKGFACDWTRTDVSDPGKFQI</sequence>
<dbReference type="KEGG" id="theu:HPC62_22040"/>
<dbReference type="EMBL" id="CP053661">
    <property type="protein sequence ID" value="QKD84508.1"/>
    <property type="molecule type" value="Genomic_DNA"/>
</dbReference>
<protein>
    <submittedName>
        <fullName evidence="2">Urea ABC transporter substrate-binding protein</fullName>
    </submittedName>
</protein>
<organism evidence="2 3">
    <name type="scientific">Thermoleptolyngbya sichuanensis A183</name>
    <dbReference type="NCBI Taxonomy" id="2737172"/>
    <lineage>
        <taxon>Bacteria</taxon>
        <taxon>Bacillati</taxon>
        <taxon>Cyanobacteriota</taxon>
        <taxon>Cyanophyceae</taxon>
        <taxon>Oculatellales</taxon>
        <taxon>Oculatellaceae</taxon>
        <taxon>Thermoleptolyngbya</taxon>
        <taxon>Thermoleptolyngbya sichuanensis</taxon>
    </lineage>
</organism>
<dbReference type="InterPro" id="IPR000709">
    <property type="entry name" value="Leu_Ile_Val-bd"/>
</dbReference>
<accession>A0A6M8BCR9</accession>
<dbReference type="RefSeq" id="WP_172358532.1">
    <property type="nucleotide sequence ID" value="NZ_CP053661.1"/>
</dbReference>
<dbReference type="InterPro" id="IPR017777">
    <property type="entry name" value="ABC_urea-bd_UrtA"/>
</dbReference>
<name>A0A6M8BCR9_9CYAN</name>
<dbReference type="Proteomes" id="UP000505210">
    <property type="component" value="Chromosome"/>
</dbReference>
<dbReference type="PANTHER" id="PTHR47628">
    <property type="match status" value="1"/>
</dbReference>
<gene>
    <name evidence="2" type="primary">urtA</name>
    <name evidence="2" type="ORF">HPC62_22040</name>
</gene>
<dbReference type="PROSITE" id="PS51318">
    <property type="entry name" value="TAT"/>
    <property type="match status" value="1"/>
</dbReference>
<feature type="signal peptide" evidence="1">
    <location>
        <begin position="1"/>
        <end position="26"/>
    </location>
</feature>
<dbReference type="SUPFAM" id="SSF53822">
    <property type="entry name" value="Periplasmic binding protein-like I"/>
    <property type="match status" value="1"/>
</dbReference>
<dbReference type="InterPro" id="IPR006311">
    <property type="entry name" value="TAT_signal"/>
</dbReference>
<dbReference type="PRINTS" id="PR00337">
    <property type="entry name" value="LEUILEVALBP"/>
</dbReference>
<dbReference type="CDD" id="cd06355">
    <property type="entry name" value="PBP1_FmdD-like"/>
    <property type="match status" value="1"/>
</dbReference>
<evidence type="ECO:0000313" key="2">
    <source>
        <dbReference type="EMBL" id="QKD84508.1"/>
    </source>
</evidence>
<proteinExistence type="predicted"/>
<feature type="chain" id="PRO_5026748746" evidence="1">
    <location>
        <begin position="27"/>
        <end position="442"/>
    </location>
</feature>
<reference evidence="2 3" key="1">
    <citation type="submission" date="2020-05" db="EMBL/GenBank/DDBJ databases">
        <title>Complete genome sequence of of a novel Thermoleptolyngbya strain isolated from hot springs of Ganzi, Sichuan China.</title>
        <authorList>
            <person name="Tang J."/>
            <person name="Daroch M."/>
            <person name="Li L."/>
            <person name="Waleron K."/>
            <person name="Waleron M."/>
            <person name="Waleron M."/>
        </authorList>
    </citation>
    <scope>NUCLEOTIDE SEQUENCE [LARGE SCALE GENOMIC DNA]</scope>
    <source>
        <strain evidence="2 3">PKUAC-SCTA183</strain>
    </source>
</reference>
<evidence type="ECO:0000256" key="1">
    <source>
        <dbReference type="SAM" id="SignalP"/>
    </source>
</evidence>
<dbReference type="AlphaFoldDB" id="A0A6M8BCR9"/>
<dbReference type="Gene3D" id="3.40.50.2300">
    <property type="match status" value="2"/>
</dbReference>
<dbReference type="PANTHER" id="PTHR47628:SF1">
    <property type="entry name" value="ALIPHATIC AMIDASE EXPRESSION-REGULATING PROTEIN"/>
    <property type="match status" value="1"/>
</dbReference>
<dbReference type="Pfam" id="PF13433">
    <property type="entry name" value="Peripla_BP_5"/>
    <property type="match status" value="1"/>
</dbReference>
<dbReference type="NCBIfam" id="TIGR03407">
    <property type="entry name" value="urea_ABC_UrtA"/>
    <property type="match status" value="1"/>
</dbReference>
<keyword evidence="3" id="KW-1185">Reference proteome</keyword>
<dbReference type="GO" id="GO:0006865">
    <property type="term" value="P:amino acid transport"/>
    <property type="evidence" value="ECO:0007669"/>
    <property type="project" value="InterPro"/>
</dbReference>